<dbReference type="InterPro" id="IPR010144">
    <property type="entry name" value="CRISPR-assoc_prot_Csd1-typ"/>
</dbReference>
<dbReference type="RefSeq" id="WP_092753891.1">
    <property type="nucleotide sequence ID" value="NZ_FOCG01000001.1"/>
</dbReference>
<dbReference type="OrthoDB" id="9778918at2"/>
<protein>
    <submittedName>
        <fullName evidence="1">CRISPR-associated protein Csd1</fullName>
    </submittedName>
</protein>
<proteinExistence type="predicted"/>
<evidence type="ECO:0000313" key="2">
    <source>
        <dbReference type="Proteomes" id="UP000199158"/>
    </source>
</evidence>
<dbReference type="AlphaFoldDB" id="A0A1H8BIW1"/>
<dbReference type="Proteomes" id="UP000199158">
    <property type="component" value="Unassembled WGS sequence"/>
</dbReference>
<reference evidence="1 2" key="1">
    <citation type="submission" date="2016-10" db="EMBL/GenBank/DDBJ databases">
        <authorList>
            <person name="de Groot N.N."/>
        </authorList>
    </citation>
    <scope>NUCLEOTIDE SEQUENCE [LARGE SCALE GENOMIC DNA]</scope>
    <source>
        <strain evidence="1 2">CGMCC 1.5070</strain>
    </source>
</reference>
<dbReference type="Pfam" id="PF09709">
    <property type="entry name" value="Cas_Csd1"/>
    <property type="match status" value="2"/>
</dbReference>
<organism evidence="1 2">
    <name type="scientific">Hydrogenoanaerobacterium saccharovorans</name>
    <dbReference type="NCBI Taxonomy" id="474960"/>
    <lineage>
        <taxon>Bacteria</taxon>
        <taxon>Bacillati</taxon>
        <taxon>Bacillota</taxon>
        <taxon>Clostridia</taxon>
        <taxon>Eubacteriales</taxon>
        <taxon>Oscillospiraceae</taxon>
        <taxon>Hydrogenoanaerobacterium</taxon>
    </lineage>
</organism>
<gene>
    <name evidence="1" type="ORF">SAMN05216180_1892</name>
</gene>
<keyword evidence="2" id="KW-1185">Reference proteome</keyword>
<accession>A0A1H8BIW1</accession>
<name>A0A1H8BIW1_9FIRM</name>
<evidence type="ECO:0000313" key="1">
    <source>
        <dbReference type="EMBL" id="SEM81978.1"/>
    </source>
</evidence>
<dbReference type="EMBL" id="FOCG01000001">
    <property type="protein sequence ID" value="SEM81978.1"/>
    <property type="molecule type" value="Genomic_DNA"/>
</dbReference>
<dbReference type="STRING" id="474960.SAMN05216180_1892"/>
<sequence length="208" mass="23745">MILQALYSYYHALAQKGEISKEGWCVAKVSFALVLDQNGALLDIMPLKVSKEFGKKTVDVPREMNLPNQLKRSGSKAPPYFLCDNTQYILGLEKGEVTEKSLRCFKAFSEYHIQMLSPLQCPEAQAIVRFLRSWQPIEALKHPVIIANQPHLLEGGNFVFRLSETSSYAMSGIEQTFPPHLNLDEQGTFILGYYHQTQKQYEKQNKED</sequence>